<dbReference type="AlphaFoldDB" id="A0A2P2IX11"/>
<evidence type="ECO:0000256" key="1">
    <source>
        <dbReference type="SAM" id="MobiDB-lite"/>
    </source>
</evidence>
<feature type="compositionally biased region" description="Polar residues" evidence="1">
    <location>
        <begin position="1"/>
        <end position="15"/>
    </location>
</feature>
<dbReference type="EMBL" id="GGEC01005271">
    <property type="protein sequence ID" value="MBW85754.1"/>
    <property type="molecule type" value="Transcribed_RNA"/>
</dbReference>
<feature type="compositionally biased region" description="Low complexity" evidence="1">
    <location>
        <begin position="16"/>
        <end position="31"/>
    </location>
</feature>
<feature type="region of interest" description="Disordered" evidence="1">
    <location>
        <begin position="1"/>
        <end position="104"/>
    </location>
</feature>
<evidence type="ECO:0000313" key="2">
    <source>
        <dbReference type="EMBL" id="MBW85754.1"/>
    </source>
</evidence>
<accession>A0A2P2IX11</accession>
<reference evidence="2" key="1">
    <citation type="submission" date="2018-02" db="EMBL/GenBank/DDBJ databases">
        <title>Rhizophora mucronata_Transcriptome.</title>
        <authorList>
            <person name="Meera S.P."/>
            <person name="Sreeshan A."/>
            <person name="Augustine A."/>
        </authorList>
    </citation>
    <scope>NUCLEOTIDE SEQUENCE</scope>
    <source>
        <tissue evidence="2">Leaf</tissue>
    </source>
</reference>
<feature type="compositionally biased region" description="Basic and acidic residues" evidence="1">
    <location>
        <begin position="53"/>
        <end position="67"/>
    </location>
</feature>
<organism evidence="2">
    <name type="scientific">Rhizophora mucronata</name>
    <name type="common">Asiatic mangrove</name>
    <dbReference type="NCBI Taxonomy" id="61149"/>
    <lineage>
        <taxon>Eukaryota</taxon>
        <taxon>Viridiplantae</taxon>
        <taxon>Streptophyta</taxon>
        <taxon>Embryophyta</taxon>
        <taxon>Tracheophyta</taxon>
        <taxon>Spermatophyta</taxon>
        <taxon>Magnoliopsida</taxon>
        <taxon>eudicotyledons</taxon>
        <taxon>Gunneridae</taxon>
        <taxon>Pentapetalae</taxon>
        <taxon>rosids</taxon>
        <taxon>fabids</taxon>
        <taxon>Malpighiales</taxon>
        <taxon>Rhizophoraceae</taxon>
        <taxon>Rhizophora</taxon>
    </lineage>
</organism>
<protein>
    <submittedName>
        <fullName evidence="2">Uncharacterized protein LOC105139983</fullName>
    </submittedName>
</protein>
<name>A0A2P2IX11_RHIMU</name>
<sequence length="143" mass="14611">MGGESSAHSNGNMSTSNMLLGGSSLYNGSNSDAENYASMQSSGSVSPKCRVVGTRDDGDWATDRVSDAAEAGTSYIGSDTTEEADGVSALLPPPPRPEDIGSIFQNAPAPIVPESFEEQTMLAMAVSLAEAGAMTTGPGSTWQ</sequence>
<proteinExistence type="predicted"/>